<proteinExistence type="predicted"/>
<dbReference type="PANTHER" id="PTHR47241">
    <property type="entry name" value="FINGER PROTEIN, PUTATIVE-RELATED"/>
    <property type="match status" value="1"/>
</dbReference>
<evidence type="ECO:0000313" key="1">
    <source>
        <dbReference type="EMBL" id="KAJ8887723.1"/>
    </source>
</evidence>
<sequence>MQKDCRPFSPLGACQESLVKAQEDLNVPQHCLIQDEPTRWDSTYLLLERLCEQRSGLALDCQSLHLGHGMELTNQDWELVDILVKIPKLLREAIKTLSGEQSTVAECIPVV</sequence>
<comment type="caution">
    <text evidence="1">The sequence shown here is derived from an EMBL/GenBank/DDBJ whole genome shotgun (WGS) entry which is preliminary data.</text>
</comment>
<dbReference type="EMBL" id="JARBHB010000004">
    <property type="protein sequence ID" value="KAJ8887723.1"/>
    <property type="molecule type" value="Genomic_DNA"/>
</dbReference>
<organism evidence="1 2">
    <name type="scientific">Dryococelus australis</name>
    <dbReference type="NCBI Taxonomy" id="614101"/>
    <lineage>
        <taxon>Eukaryota</taxon>
        <taxon>Metazoa</taxon>
        <taxon>Ecdysozoa</taxon>
        <taxon>Arthropoda</taxon>
        <taxon>Hexapoda</taxon>
        <taxon>Insecta</taxon>
        <taxon>Pterygota</taxon>
        <taxon>Neoptera</taxon>
        <taxon>Polyneoptera</taxon>
        <taxon>Phasmatodea</taxon>
        <taxon>Verophasmatodea</taxon>
        <taxon>Anareolatae</taxon>
        <taxon>Phasmatidae</taxon>
        <taxon>Eurycanthinae</taxon>
        <taxon>Dryococelus</taxon>
    </lineage>
</organism>
<keyword evidence="2" id="KW-1185">Reference proteome</keyword>
<reference evidence="1 2" key="1">
    <citation type="submission" date="2023-02" db="EMBL/GenBank/DDBJ databases">
        <title>LHISI_Scaffold_Assembly.</title>
        <authorList>
            <person name="Stuart O.P."/>
            <person name="Cleave R."/>
            <person name="Magrath M.J.L."/>
            <person name="Mikheyev A.S."/>
        </authorList>
    </citation>
    <scope>NUCLEOTIDE SEQUENCE [LARGE SCALE GENOMIC DNA]</scope>
    <source>
        <strain evidence="1">Daus_M_001</strain>
        <tissue evidence="1">Leg muscle</tissue>
    </source>
</reference>
<gene>
    <name evidence="1" type="ORF">PR048_013941</name>
</gene>
<dbReference type="Proteomes" id="UP001159363">
    <property type="component" value="Chromosome X"/>
</dbReference>
<dbReference type="SUPFAM" id="SSF53098">
    <property type="entry name" value="Ribonuclease H-like"/>
    <property type="match status" value="1"/>
</dbReference>
<name>A0ABQ9HV87_9NEOP</name>
<dbReference type="InterPro" id="IPR052865">
    <property type="entry name" value="Zinc_finger_BED"/>
</dbReference>
<dbReference type="PANTHER" id="PTHR47241:SF1">
    <property type="entry name" value="BED-TYPE DOMAIN-CONTAINING PROTEIN"/>
    <property type="match status" value="1"/>
</dbReference>
<accession>A0ABQ9HV87</accession>
<evidence type="ECO:0000313" key="2">
    <source>
        <dbReference type="Proteomes" id="UP001159363"/>
    </source>
</evidence>
<protein>
    <submittedName>
        <fullName evidence="1">Uncharacterized protein</fullName>
    </submittedName>
</protein>
<dbReference type="InterPro" id="IPR012337">
    <property type="entry name" value="RNaseH-like_sf"/>
</dbReference>